<gene>
    <name evidence="1" type="ORF">AXG93_3083s1050</name>
</gene>
<dbReference type="AlphaFoldDB" id="A0A176VU03"/>
<keyword evidence="2" id="KW-1185">Reference proteome</keyword>
<organism evidence="1 2">
    <name type="scientific">Marchantia polymorpha subsp. ruderalis</name>
    <dbReference type="NCBI Taxonomy" id="1480154"/>
    <lineage>
        <taxon>Eukaryota</taxon>
        <taxon>Viridiplantae</taxon>
        <taxon>Streptophyta</taxon>
        <taxon>Embryophyta</taxon>
        <taxon>Marchantiophyta</taxon>
        <taxon>Marchantiopsida</taxon>
        <taxon>Marchantiidae</taxon>
        <taxon>Marchantiales</taxon>
        <taxon>Marchantiaceae</taxon>
        <taxon>Marchantia</taxon>
    </lineage>
</organism>
<reference evidence="1" key="1">
    <citation type="submission" date="2016-03" db="EMBL/GenBank/DDBJ databases">
        <title>Mechanisms controlling the formation of the plant cell surface in tip-growing cells are functionally conserved among land plants.</title>
        <authorList>
            <person name="Honkanen S."/>
            <person name="Jones V.A."/>
            <person name="Morieri G."/>
            <person name="Champion C."/>
            <person name="Hetherington A.J."/>
            <person name="Kelly S."/>
            <person name="Saint-Marcoux D."/>
            <person name="Proust H."/>
            <person name="Prescott H."/>
            <person name="Dolan L."/>
        </authorList>
    </citation>
    <scope>NUCLEOTIDE SEQUENCE [LARGE SCALE GENOMIC DNA]</scope>
    <source>
        <tissue evidence="1">Whole gametophyte</tissue>
    </source>
</reference>
<sequence>MIVALESRRTYFFDAKENGNFFLHVGVCAAISTSDKKEGGRGWGRSHLKGELQDVGRQRWHHVVSEEIGIEAGGPQMRILGLTVPLEGTQGIWLEDDDTYAMDEPTLDTRDIQKEAGAFLQGDDSVPKGPSSIETLPIKGEKAPLQEKMQEKILYCWRERMYR</sequence>
<name>A0A176VU03_MARPO</name>
<evidence type="ECO:0000313" key="2">
    <source>
        <dbReference type="Proteomes" id="UP000077202"/>
    </source>
</evidence>
<dbReference type="EMBL" id="LVLJ01002673">
    <property type="protein sequence ID" value="OAE24227.1"/>
    <property type="molecule type" value="Genomic_DNA"/>
</dbReference>
<evidence type="ECO:0000313" key="1">
    <source>
        <dbReference type="EMBL" id="OAE24227.1"/>
    </source>
</evidence>
<comment type="caution">
    <text evidence="1">The sequence shown here is derived from an EMBL/GenBank/DDBJ whole genome shotgun (WGS) entry which is preliminary data.</text>
</comment>
<accession>A0A176VU03</accession>
<dbReference type="Proteomes" id="UP000077202">
    <property type="component" value="Unassembled WGS sequence"/>
</dbReference>
<proteinExistence type="predicted"/>
<protein>
    <submittedName>
        <fullName evidence="1">Uncharacterized protein</fullName>
    </submittedName>
</protein>